<dbReference type="CDD" id="cd03469">
    <property type="entry name" value="Rieske_RO_Alpha_N"/>
    <property type="match status" value="1"/>
</dbReference>
<protein>
    <recommendedName>
        <fullName evidence="7">Rieske domain-containing protein</fullName>
    </recommendedName>
</protein>
<evidence type="ECO:0000259" key="7">
    <source>
        <dbReference type="PROSITE" id="PS51296"/>
    </source>
</evidence>
<evidence type="ECO:0000256" key="5">
    <source>
        <dbReference type="ARBA" id="ARBA00023004"/>
    </source>
</evidence>
<dbReference type="Pfam" id="PF00848">
    <property type="entry name" value="Ring_hydroxyl_A"/>
    <property type="match status" value="1"/>
</dbReference>
<keyword evidence="5" id="KW-0408">Iron</keyword>
<dbReference type="RefSeq" id="WP_131891964.1">
    <property type="nucleotide sequence ID" value="NZ_SMKU01000040.1"/>
</dbReference>
<comment type="similarity">
    <text evidence="1">Belongs to the bacterial ring-hydroxylating dioxygenase alpha subunit family.</text>
</comment>
<dbReference type="GO" id="GO:0016705">
    <property type="term" value="F:oxidoreductase activity, acting on paired donors, with incorporation or reduction of molecular oxygen"/>
    <property type="evidence" value="ECO:0007669"/>
    <property type="project" value="UniProtKB-ARBA"/>
</dbReference>
<dbReference type="EMBL" id="SMKU01000040">
    <property type="protein sequence ID" value="TDD92230.1"/>
    <property type="molecule type" value="Genomic_DNA"/>
</dbReference>
<sequence length="436" mass="48586">MTTTEKPAERSPVLTRGLVSKDGSRVSRAVYSDEQLYLRELDTIFGKAWLPLGHESQLPKKGSFFTTFMGEDAVIVSRGADDRIRVHLNACSHRGATVCLEDSGTAKSFVCPYHAWTFAADGRLVGVAMEDRYYKTVPIDKSRHGLTPVAHVDSVHGMIFATFDPNARPLREALGNMIPFLDAIFGRQEGGVEVIGAPQKWRVPTNWKIYQDNFAGDEYHVSSTHGSSVETIQLDWDAYLEEVRHCYVEGGHGFAARFVEPNGAESAYTTVEQPSLFSVETQAYLAQEAAEAERRVSAVHLRCQLVAGTVFPNWSLLPVYNTFRICHPKGPNEIELWSYFFVAKNAPEQVKRELGKAYNFSFGPAGIIEQDDSAIWESVARTARGAYGRRGVADYSMGLGEESWHEGLGCMITPRLSEAAQRNFYRHWAAVMEVGE</sequence>
<feature type="domain" description="Rieske" evidence="7">
    <location>
        <begin position="49"/>
        <end position="149"/>
    </location>
</feature>
<keyword evidence="9" id="KW-1185">Reference proteome</keyword>
<dbReference type="InterPro" id="IPR017941">
    <property type="entry name" value="Rieske_2Fe-2S"/>
</dbReference>
<comment type="caution">
    <text evidence="8">The sequence shown here is derived from an EMBL/GenBank/DDBJ whole genome shotgun (WGS) entry which is preliminary data.</text>
</comment>
<evidence type="ECO:0000256" key="6">
    <source>
        <dbReference type="ARBA" id="ARBA00023014"/>
    </source>
</evidence>
<dbReference type="SUPFAM" id="SSF55961">
    <property type="entry name" value="Bet v1-like"/>
    <property type="match status" value="1"/>
</dbReference>
<evidence type="ECO:0000256" key="3">
    <source>
        <dbReference type="ARBA" id="ARBA00022723"/>
    </source>
</evidence>
<dbReference type="InterPro" id="IPR015879">
    <property type="entry name" value="Ring_hydroxy_dOase_asu_C_dom"/>
</dbReference>
<organism evidence="8 9">
    <name type="scientific">Actinomadura rubrisoli</name>
    <dbReference type="NCBI Taxonomy" id="2530368"/>
    <lineage>
        <taxon>Bacteria</taxon>
        <taxon>Bacillati</taxon>
        <taxon>Actinomycetota</taxon>
        <taxon>Actinomycetes</taxon>
        <taxon>Streptosporangiales</taxon>
        <taxon>Thermomonosporaceae</taxon>
        <taxon>Actinomadura</taxon>
    </lineage>
</organism>
<dbReference type="OrthoDB" id="5243643at2"/>
<dbReference type="PANTHER" id="PTHR43756">
    <property type="entry name" value="CHOLINE MONOOXYGENASE, CHLOROPLASTIC"/>
    <property type="match status" value="1"/>
</dbReference>
<evidence type="ECO:0000256" key="4">
    <source>
        <dbReference type="ARBA" id="ARBA00023002"/>
    </source>
</evidence>
<dbReference type="PANTHER" id="PTHR43756:SF1">
    <property type="entry name" value="3-PHENYLPROPIONATE_CINNAMIC ACID DIOXYGENASE SUBUNIT ALPHA"/>
    <property type="match status" value="1"/>
</dbReference>
<evidence type="ECO:0000313" key="8">
    <source>
        <dbReference type="EMBL" id="TDD92230.1"/>
    </source>
</evidence>
<dbReference type="PRINTS" id="PR00090">
    <property type="entry name" value="RNGDIOXGNASE"/>
</dbReference>
<evidence type="ECO:0000313" key="9">
    <source>
        <dbReference type="Proteomes" id="UP000294513"/>
    </source>
</evidence>
<gene>
    <name evidence="8" type="ORF">E1298_10955</name>
</gene>
<accession>A0A4R5C2Z0</accession>
<dbReference type="AlphaFoldDB" id="A0A4R5C2Z0"/>
<dbReference type="Gene3D" id="3.90.380.10">
    <property type="entry name" value="Naphthalene 1,2-dioxygenase Alpha Subunit, Chain A, domain 1"/>
    <property type="match status" value="1"/>
</dbReference>
<dbReference type="SUPFAM" id="SSF50022">
    <property type="entry name" value="ISP domain"/>
    <property type="match status" value="1"/>
</dbReference>
<dbReference type="Proteomes" id="UP000294513">
    <property type="component" value="Unassembled WGS sequence"/>
</dbReference>
<name>A0A4R5C2Z0_9ACTN</name>
<keyword evidence="4" id="KW-0560">Oxidoreductase</keyword>
<proteinExistence type="inferred from homology"/>
<dbReference type="GO" id="GO:0051537">
    <property type="term" value="F:2 iron, 2 sulfur cluster binding"/>
    <property type="evidence" value="ECO:0007669"/>
    <property type="project" value="UniProtKB-KW"/>
</dbReference>
<keyword evidence="2" id="KW-0001">2Fe-2S</keyword>
<dbReference type="InterPro" id="IPR036922">
    <property type="entry name" value="Rieske_2Fe-2S_sf"/>
</dbReference>
<dbReference type="PROSITE" id="PS51296">
    <property type="entry name" value="RIESKE"/>
    <property type="match status" value="1"/>
</dbReference>
<dbReference type="GO" id="GO:0004497">
    <property type="term" value="F:monooxygenase activity"/>
    <property type="evidence" value="ECO:0007669"/>
    <property type="project" value="UniProtKB-ARBA"/>
</dbReference>
<keyword evidence="3" id="KW-0479">Metal-binding</keyword>
<keyword evidence="6" id="KW-0411">Iron-sulfur</keyword>
<reference evidence="8 9" key="1">
    <citation type="submission" date="2019-03" db="EMBL/GenBank/DDBJ databases">
        <title>Draft genome sequences of novel Actinobacteria.</title>
        <authorList>
            <person name="Sahin N."/>
            <person name="Ay H."/>
            <person name="Saygin H."/>
        </authorList>
    </citation>
    <scope>NUCLEOTIDE SEQUENCE [LARGE SCALE GENOMIC DNA]</scope>
    <source>
        <strain evidence="8 9">H3C3</strain>
    </source>
</reference>
<evidence type="ECO:0000256" key="2">
    <source>
        <dbReference type="ARBA" id="ARBA00022714"/>
    </source>
</evidence>
<dbReference type="Pfam" id="PF00355">
    <property type="entry name" value="Rieske"/>
    <property type="match status" value="1"/>
</dbReference>
<dbReference type="InterPro" id="IPR001663">
    <property type="entry name" value="Rng_hydr_dOase-A"/>
</dbReference>
<dbReference type="GO" id="GO:0005506">
    <property type="term" value="F:iron ion binding"/>
    <property type="evidence" value="ECO:0007669"/>
    <property type="project" value="InterPro"/>
</dbReference>
<evidence type="ECO:0000256" key="1">
    <source>
        <dbReference type="ARBA" id="ARBA00008751"/>
    </source>
</evidence>
<dbReference type="Gene3D" id="2.102.10.10">
    <property type="entry name" value="Rieske [2Fe-2S] iron-sulphur domain"/>
    <property type="match status" value="1"/>
</dbReference>